<dbReference type="Proteomes" id="UP000068026">
    <property type="component" value="Chromosome"/>
</dbReference>
<dbReference type="Pfam" id="PF11490">
    <property type="entry name" value="DNA_pol3_a_NII"/>
    <property type="match status" value="1"/>
</dbReference>
<feature type="domain" description="Exonuclease" evidence="12">
    <location>
        <begin position="419"/>
        <end position="585"/>
    </location>
</feature>
<dbReference type="SMART" id="SM00479">
    <property type="entry name" value="EXOIII"/>
    <property type="match status" value="1"/>
</dbReference>
<dbReference type="RefSeq" id="WP_236782324.1">
    <property type="nucleotide sequence ID" value="NZ_CP014223.1"/>
</dbReference>
<reference evidence="16" key="2">
    <citation type="submission" date="2016-01" db="EMBL/GenBank/DDBJ databases">
        <authorList>
            <person name="Poehlein A."/>
            <person name="Schlien K."/>
            <person name="Gottschalk G."/>
            <person name="Buckel W."/>
            <person name="Daniel R."/>
        </authorList>
    </citation>
    <scope>NUCLEOTIDE SEQUENCE [LARGE SCALE GENOMIC DNA]</scope>
    <source>
        <strain evidence="16">X2</strain>
    </source>
</reference>
<comment type="subcellular location">
    <subcellularLocation>
        <location evidence="11">Cytoplasm</location>
    </subcellularLocation>
</comment>
<dbReference type="InterPro" id="IPR040982">
    <property type="entry name" value="DNA_pol3_finger"/>
</dbReference>
<dbReference type="EMBL" id="CP014223">
    <property type="protein sequence ID" value="AMJ41152.1"/>
    <property type="molecule type" value="Genomic_DNA"/>
</dbReference>
<dbReference type="FunFam" id="3.30.420.10:FF:000045">
    <property type="entry name" value="3'-5' exonuclease DinG"/>
    <property type="match status" value="1"/>
</dbReference>
<dbReference type="Proteomes" id="UP000184204">
    <property type="component" value="Unassembled WGS sequence"/>
</dbReference>
<dbReference type="NCBIfam" id="TIGR00573">
    <property type="entry name" value="dnaq"/>
    <property type="match status" value="1"/>
</dbReference>
<dbReference type="Gene3D" id="1.10.150.870">
    <property type="match status" value="1"/>
</dbReference>
<sequence>MTIQSFQQVFQKISLSVGVKETFCDTEVKKLTIYKKDRSVDVKIVSPKLIPLQESEQLKTELRQALPGIKEVRLSLEYVLNEIDDEHFLSIYWDNIKEFISQQSKICSGVISDAVWKYKDGKLYIHVKNNMAYFMAQKKLDIELQKLIEKETGRLILTQFKNAITSEQETKLFEQAKEERAAEFIQKIVAAQTAAEQEKSAAVAAGVSDSVQKGILFGKECVGAKIPISESKMIGETVVIEGSIFNVESREIKGEKYIISFDITDKTDSTTVKFFVKKSIYDGELQDRFKMGAFLRVQGDVQFDKYAREMNIMAKNINLAQAPPTRMDTMEEKRVELHLHTQMSSMDGVTPVKNYIKRAIDWGHKAIAITDHGVVQAFPDAMNAAGKSDLKVIYGVEAYLVDDLGNVVTMSRGQKLNETFVVFDIETTGLSRETEMITEIGAVKLEDGKIIDRFSTFVNPGKPISAEITKLTGITDEMVADAPKIKEVLPEFLEFAKDAVLVAHNASFDMGFIRVAAERYCQIEVEHTVLDTLELARALLPQLNKHKLNILCDHLNISLVGHHRAVNDAEATAEMFLKFIDMLAEKNVSTLDEINIFSSRTVNYKKLRAHHAIILVQNYTGLRNLYELVSLSHIDYFYRRPRIPKSQLLRLREGLILGSACEAGEIYRALLDNAPKEVIENLVGLYDYLEIQPLGNNNFMIESPRVESIRSVEDLKKMNQKIVSLGEKYHKPVVATCDVHFIDPDDQVYRKIIMAAEGFSDADNQPPLYFRTTEEMLKEFQYLGEEKAREVVITNTNRIADCIEKIKPIPDETFPPKIEGADDELRRICMDKAHSLYGEPLPPIVQDRLETELNSIISNGYAVLYIIAQKLVWKSVEDGYLVGSRGSVGSSFAANMAGITEVNSLPPHYVCPNCKYSDFDSETVKAYALEEACGCDMPDKVCPNCGEKLHKDGHDIPFQTFLGFEGDKEPDIDLNFSGEYQQSAHAYTEELFGTGHVFKAGTIGTLADKTAYGFVKKYFDERQQTVHNAEINRLILGCTGVKRTTGQHPGGLMVVPNDHSIYEFCPIQRPANDVNSKITTTHFDYHSISGRLLKLDLLGHDDPTVIRMLYDLTGVNPQTVPLGDPETMSLFESPHALGVTEEDINCKTGTLGIPEFGTKFVRGMLLDTKPKSFADLLRISGLSHGTDVWLGNAQSLIENGTITLKETISTRDSIMIYLINKGVDKKKSFKIMEKVRKGKGLTEEDIADMKASQVPDWYIESCQKIKYMFPKAHAAAYVMMAFRIAYFKIHYPEAYYAAYFTVRASDDFDYATMCKGMEKAKEAIKEIQAKGMEATAKDKNKMTVLEIIVEFYARGFHFLPIDLYKSDSKKFIITEDGMIPPFNSLQGLGTTAAESIVEGRKEGEFHTLEELKNRTTLGRSLIDLLKENGVLNGIPETNQLSLF</sequence>
<dbReference type="InterPro" id="IPR012337">
    <property type="entry name" value="RNaseH-like_sf"/>
</dbReference>
<dbReference type="GO" id="GO:0005737">
    <property type="term" value="C:cytoplasm"/>
    <property type="evidence" value="ECO:0007669"/>
    <property type="project" value="UniProtKB-SubCell"/>
</dbReference>
<proteinExistence type="inferred from homology"/>
<keyword evidence="16" id="KW-1185">Reference proteome</keyword>
<evidence type="ECO:0000256" key="1">
    <source>
        <dbReference type="ARBA" id="ARBA00003452"/>
    </source>
</evidence>
<organism evidence="15 17">
    <name type="scientific">Anaerotignum propionicum DSM 1682</name>
    <dbReference type="NCBI Taxonomy" id="991789"/>
    <lineage>
        <taxon>Bacteria</taxon>
        <taxon>Bacillati</taxon>
        <taxon>Bacillota</taxon>
        <taxon>Clostridia</taxon>
        <taxon>Lachnospirales</taxon>
        <taxon>Anaerotignaceae</taxon>
        <taxon>Anaerotignum</taxon>
    </lineage>
</organism>
<accession>A0A0X1U895</accession>
<protein>
    <recommendedName>
        <fullName evidence="11">DNA polymerase III PolC-type</fullName>
        <shortName evidence="11">PolIII</shortName>
        <ecNumber evidence="11">2.7.7.7</ecNumber>
    </recommendedName>
</protein>
<dbReference type="GO" id="GO:0003887">
    <property type="term" value="F:DNA-directed DNA polymerase activity"/>
    <property type="evidence" value="ECO:0007669"/>
    <property type="project" value="UniProtKB-UniRule"/>
</dbReference>
<dbReference type="InterPro" id="IPR024754">
    <property type="entry name" value="DNA_PolC-like_N_II"/>
</dbReference>
<dbReference type="InterPro" id="IPR013520">
    <property type="entry name" value="Ribonucl_H"/>
</dbReference>
<dbReference type="GO" id="GO:0006261">
    <property type="term" value="P:DNA-templated DNA replication"/>
    <property type="evidence" value="ECO:0007669"/>
    <property type="project" value="UniProtKB-UniRule"/>
</dbReference>
<dbReference type="InterPro" id="IPR006308">
    <property type="entry name" value="Pol_III_a_PolC-type_gram_pos"/>
</dbReference>
<evidence type="ECO:0000256" key="7">
    <source>
        <dbReference type="ARBA" id="ARBA00022801"/>
    </source>
</evidence>
<dbReference type="InterPro" id="IPR036397">
    <property type="entry name" value="RNaseH_sf"/>
</dbReference>
<evidence type="ECO:0000256" key="3">
    <source>
        <dbReference type="ARBA" id="ARBA00022679"/>
    </source>
</evidence>
<dbReference type="EMBL" id="FQUA01000004">
    <property type="protein sequence ID" value="SHE64746.1"/>
    <property type="molecule type" value="Genomic_DNA"/>
</dbReference>
<dbReference type="Pfam" id="PF02811">
    <property type="entry name" value="PHP"/>
    <property type="match status" value="1"/>
</dbReference>
<dbReference type="Gene3D" id="3.30.420.10">
    <property type="entry name" value="Ribonuclease H-like superfamily/Ribonuclease H"/>
    <property type="match status" value="1"/>
</dbReference>
<evidence type="ECO:0000313" key="15">
    <source>
        <dbReference type="EMBL" id="SHE64746.1"/>
    </source>
</evidence>
<keyword evidence="2 11" id="KW-0963">Cytoplasm</keyword>
<evidence type="ECO:0000256" key="8">
    <source>
        <dbReference type="ARBA" id="ARBA00022839"/>
    </source>
</evidence>
<dbReference type="SMART" id="SM00481">
    <property type="entry name" value="POLIIIAc"/>
    <property type="match status" value="1"/>
</dbReference>
<dbReference type="EC" id="2.7.7.7" evidence="11"/>
<dbReference type="GO" id="GO:0008408">
    <property type="term" value="F:3'-5' exonuclease activity"/>
    <property type="evidence" value="ECO:0007669"/>
    <property type="project" value="UniProtKB-UniRule"/>
</dbReference>
<dbReference type="CDD" id="cd04484">
    <property type="entry name" value="polC_OBF"/>
    <property type="match status" value="1"/>
</dbReference>
<keyword evidence="8 11" id="KW-0269">Exonuclease</keyword>
<dbReference type="InterPro" id="IPR003141">
    <property type="entry name" value="Pol/His_phosphatase_N"/>
</dbReference>
<evidence type="ECO:0000256" key="6">
    <source>
        <dbReference type="ARBA" id="ARBA00022722"/>
    </source>
</evidence>
<dbReference type="InterPro" id="IPR044923">
    <property type="entry name" value="PolC_middle_finger_sf"/>
</dbReference>
<gene>
    <name evidence="11" type="primary">polC</name>
    <name evidence="14" type="synonym">polC_1</name>
    <name evidence="14" type="ORF">CPRO_15590</name>
    <name evidence="15" type="ORF">SAMN02745151_01370</name>
</gene>
<dbReference type="Gene3D" id="6.10.140.1510">
    <property type="match status" value="1"/>
</dbReference>
<evidence type="ECO:0000256" key="10">
    <source>
        <dbReference type="ARBA" id="ARBA00049244"/>
    </source>
</evidence>
<keyword evidence="9 11" id="KW-0239">DNA-directed DNA polymerase</keyword>
<evidence type="ECO:0000256" key="5">
    <source>
        <dbReference type="ARBA" id="ARBA00022705"/>
    </source>
</evidence>
<evidence type="ECO:0000313" key="16">
    <source>
        <dbReference type="Proteomes" id="UP000068026"/>
    </source>
</evidence>
<evidence type="ECO:0000256" key="4">
    <source>
        <dbReference type="ARBA" id="ARBA00022695"/>
    </source>
</evidence>
<dbReference type="CDD" id="cd06127">
    <property type="entry name" value="DEDDh"/>
    <property type="match status" value="1"/>
</dbReference>
<reference evidence="14 16" key="1">
    <citation type="journal article" date="2016" name="Genome Announc.">
        <title>Complete Genome Sequence of the Amino Acid-Fermenting Clostridium propionicum X2 (DSM 1682).</title>
        <authorList>
            <person name="Poehlein A."/>
            <person name="Schlien K."/>
            <person name="Chowdhury N.P."/>
            <person name="Gottschalk G."/>
            <person name="Buckel W."/>
            <person name="Daniel R."/>
        </authorList>
    </citation>
    <scope>NUCLEOTIDE SEQUENCE [LARGE SCALE GENOMIC DNA]</scope>
    <source>
        <strain evidence="14 16">X2</strain>
    </source>
</reference>
<dbReference type="InterPro" id="IPR004805">
    <property type="entry name" value="DnaE2/DnaE/PolC"/>
</dbReference>
<evidence type="ECO:0000256" key="11">
    <source>
        <dbReference type="HAMAP-Rule" id="MF_00356"/>
    </source>
</evidence>
<comment type="similarity">
    <text evidence="11">Belongs to the DNA polymerase type-C family. PolC subfamily.</text>
</comment>
<dbReference type="NCBIfam" id="TIGR01405">
    <property type="entry name" value="polC_Gram_pos"/>
    <property type="match status" value="1"/>
</dbReference>
<dbReference type="PANTHER" id="PTHR32294">
    <property type="entry name" value="DNA POLYMERASE III SUBUNIT ALPHA"/>
    <property type="match status" value="1"/>
</dbReference>
<dbReference type="Gene3D" id="2.40.50.140">
    <property type="entry name" value="Nucleic acid-binding proteins"/>
    <property type="match status" value="1"/>
</dbReference>
<dbReference type="HAMAP" id="MF_00356">
    <property type="entry name" value="DNApol_PolC"/>
    <property type="match status" value="1"/>
</dbReference>
<dbReference type="Gene3D" id="3.20.20.140">
    <property type="entry name" value="Metal-dependent hydrolases"/>
    <property type="match status" value="2"/>
</dbReference>
<dbReference type="InterPro" id="IPR012340">
    <property type="entry name" value="NA-bd_OB-fold"/>
</dbReference>
<comment type="function">
    <text evidence="1 11">Required for replicative DNA synthesis. This DNA polymerase also exhibits 3' to 5' exonuclease activity.</text>
</comment>
<dbReference type="CDD" id="cd07435">
    <property type="entry name" value="PHP_PolIIIA_POLC"/>
    <property type="match status" value="1"/>
</dbReference>
<dbReference type="Gene3D" id="1.10.150.700">
    <property type="entry name" value="PolC, middle finger domain"/>
    <property type="match status" value="1"/>
</dbReference>
<dbReference type="Pfam" id="PF00929">
    <property type="entry name" value="RNase_T"/>
    <property type="match status" value="1"/>
</dbReference>
<evidence type="ECO:0000313" key="17">
    <source>
        <dbReference type="Proteomes" id="UP000184204"/>
    </source>
</evidence>
<keyword evidence="4 11" id="KW-0548">Nucleotidyltransferase</keyword>
<keyword evidence="5 11" id="KW-0235">DNA replication</keyword>
<feature type="domain" description="Polymerase/histidinol phosphatase N-terminal" evidence="13">
    <location>
        <begin position="335"/>
        <end position="402"/>
    </location>
</feature>
<dbReference type="Gene3D" id="3.30.1900.20">
    <property type="match status" value="2"/>
</dbReference>
<dbReference type="InterPro" id="IPR006054">
    <property type="entry name" value="DnaQ"/>
</dbReference>
<dbReference type="InterPro" id="IPR011708">
    <property type="entry name" value="DNA_pol3_alpha_NTPase_dom"/>
</dbReference>
<evidence type="ECO:0000259" key="13">
    <source>
        <dbReference type="SMART" id="SM00481"/>
    </source>
</evidence>
<keyword evidence="7 11" id="KW-0378">Hydrolase</keyword>
<dbReference type="InterPro" id="IPR028112">
    <property type="entry name" value="DNA_PolC-type_N_I"/>
</dbReference>
<dbReference type="Pfam" id="PF14480">
    <property type="entry name" value="DNA_pol3_a_NI"/>
    <property type="match status" value="1"/>
</dbReference>
<dbReference type="GO" id="GO:0003677">
    <property type="term" value="F:DNA binding"/>
    <property type="evidence" value="ECO:0007669"/>
    <property type="project" value="UniProtKB-UniRule"/>
</dbReference>
<dbReference type="PANTHER" id="PTHR32294:SF5">
    <property type="entry name" value="DNA POLYMERASE III POLC-TYPE"/>
    <property type="match status" value="1"/>
</dbReference>
<dbReference type="Pfam" id="PF07733">
    <property type="entry name" value="DNA_pol3_alpha"/>
    <property type="match status" value="1"/>
</dbReference>
<dbReference type="Pfam" id="PF14579">
    <property type="entry name" value="HHH_6"/>
    <property type="match status" value="1"/>
</dbReference>
<dbReference type="InterPro" id="IPR029460">
    <property type="entry name" value="DNAPol_HHH"/>
</dbReference>
<dbReference type="InterPro" id="IPR004013">
    <property type="entry name" value="PHP_dom"/>
</dbReference>
<comment type="catalytic activity">
    <reaction evidence="10 11">
        <text>DNA(n) + a 2'-deoxyribonucleoside 5'-triphosphate = DNA(n+1) + diphosphate</text>
        <dbReference type="Rhea" id="RHEA:22508"/>
        <dbReference type="Rhea" id="RHEA-COMP:17339"/>
        <dbReference type="Rhea" id="RHEA-COMP:17340"/>
        <dbReference type="ChEBI" id="CHEBI:33019"/>
        <dbReference type="ChEBI" id="CHEBI:61560"/>
        <dbReference type="ChEBI" id="CHEBI:173112"/>
        <dbReference type="EC" id="2.7.7.7"/>
    </reaction>
</comment>
<evidence type="ECO:0000259" key="12">
    <source>
        <dbReference type="SMART" id="SM00479"/>
    </source>
</evidence>
<reference evidence="15" key="4">
    <citation type="submission" date="2016-11" db="EMBL/GenBank/DDBJ databases">
        <authorList>
            <person name="Varghese N."/>
            <person name="Submissions S."/>
        </authorList>
    </citation>
    <scope>NUCLEOTIDE SEQUENCE</scope>
    <source>
        <strain evidence="15">DSM 1682</strain>
    </source>
</reference>
<dbReference type="SUPFAM" id="SSF53098">
    <property type="entry name" value="Ribonuclease H-like"/>
    <property type="match status" value="1"/>
</dbReference>
<dbReference type="KEGG" id="cpro:CPRO_15590"/>
<dbReference type="Pfam" id="PF17657">
    <property type="entry name" value="DNA_pol3_finger"/>
    <property type="match status" value="1"/>
</dbReference>
<evidence type="ECO:0000256" key="9">
    <source>
        <dbReference type="ARBA" id="ARBA00022932"/>
    </source>
</evidence>
<evidence type="ECO:0000256" key="2">
    <source>
        <dbReference type="ARBA" id="ARBA00022490"/>
    </source>
</evidence>
<reference evidence="17" key="3">
    <citation type="submission" date="2016-11" db="EMBL/GenBank/DDBJ databases">
        <authorList>
            <person name="Jaros S."/>
            <person name="Januszkiewicz K."/>
            <person name="Wedrychowicz H."/>
        </authorList>
    </citation>
    <scope>NUCLEOTIDE SEQUENCE [LARGE SCALE GENOMIC DNA]</scope>
    <source>
        <strain evidence="17">DSM 1682</strain>
    </source>
</reference>
<evidence type="ECO:0000313" key="14">
    <source>
        <dbReference type="EMBL" id="AMJ41152.1"/>
    </source>
</evidence>
<dbReference type="NCBIfam" id="NF001688">
    <property type="entry name" value="PRK00448.1"/>
    <property type="match status" value="1"/>
</dbReference>
<keyword evidence="3 11" id="KW-0808">Transferase</keyword>
<keyword evidence="6 11" id="KW-0540">Nuclease</keyword>
<name>A0A0X1U895_ANAPI</name>